<evidence type="ECO:0000313" key="3">
    <source>
        <dbReference type="EMBL" id="SEF89592.1"/>
    </source>
</evidence>
<dbReference type="InterPro" id="IPR050570">
    <property type="entry name" value="Cell_wall_metabolism_enzyme"/>
</dbReference>
<proteinExistence type="predicted"/>
<dbReference type="AlphaFoldDB" id="A0A1H5VQL7"/>
<dbReference type="SUPFAM" id="SSF51261">
    <property type="entry name" value="Duplicated hybrid motif"/>
    <property type="match status" value="1"/>
</dbReference>
<gene>
    <name evidence="3" type="ORF">SAMN05660865_01271</name>
</gene>
<dbReference type="EMBL" id="FNUK01000015">
    <property type="protein sequence ID" value="SEF89592.1"/>
    <property type="molecule type" value="Genomic_DNA"/>
</dbReference>
<evidence type="ECO:0000259" key="2">
    <source>
        <dbReference type="Pfam" id="PF01551"/>
    </source>
</evidence>
<reference evidence="4" key="1">
    <citation type="submission" date="2016-10" db="EMBL/GenBank/DDBJ databases">
        <authorList>
            <person name="Varghese N."/>
            <person name="Submissions S."/>
        </authorList>
    </citation>
    <scope>NUCLEOTIDE SEQUENCE [LARGE SCALE GENOMIC DNA]</scope>
    <source>
        <strain evidence="4">DSM 5463</strain>
    </source>
</reference>
<keyword evidence="1" id="KW-0812">Transmembrane</keyword>
<evidence type="ECO:0000256" key="1">
    <source>
        <dbReference type="SAM" id="Phobius"/>
    </source>
</evidence>
<dbReference type="InterPro" id="IPR011055">
    <property type="entry name" value="Dup_hybrid_motif"/>
</dbReference>
<feature type="transmembrane region" description="Helical" evidence="1">
    <location>
        <begin position="20"/>
        <end position="41"/>
    </location>
</feature>
<keyword evidence="1" id="KW-0472">Membrane</keyword>
<organism evidence="3 4">
    <name type="scientific">Caloramator fervidus</name>
    <dbReference type="NCBI Taxonomy" id="29344"/>
    <lineage>
        <taxon>Bacteria</taxon>
        <taxon>Bacillati</taxon>
        <taxon>Bacillota</taxon>
        <taxon>Clostridia</taxon>
        <taxon>Eubacteriales</taxon>
        <taxon>Clostridiaceae</taxon>
        <taxon>Caloramator</taxon>
    </lineage>
</organism>
<dbReference type="PANTHER" id="PTHR21666">
    <property type="entry name" value="PEPTIDASE-RELATED"/>
    <property type="match status" value="1"/>
</dbReference>
<sequence length="217" mass="25086">MYYQNYNYMNIRNRRKTSDFLSRMINNLSIVLIILIVFIMLKIVKTDTASKLNQYIKYVFYKDYTENLKSVALNRVHSINMPAFKILNKNEFVIDQAPVDGKIVVKFGDNTEDNTTSKGIIYETENAKEVKAIYDGVIEKVEANDKYGLLVTIDHKNGYKSILGYLDEVRFTEGETVKKGEIVGVNGYIPKQKKYGLYFELQLNGICVDPLKYIKLN</sequence>
<dbReference type="CDD" id="cd12797">
    <property type="entry name" value="M23_peptidase"/>
    <property type="match status" value="1"/>
</dbReference>
<dbReference type="Gene3D" id="2.70.70.10">
    <property type="entry name" value="Glucose Permease (Domain IIA)"/>
    <property type="match status" value="1"/>
</dbReference>
<dbReference type="Proteomes" id="UP000242850">
    <property type="component" value="Unassembled WGS sequence"/>
</dbReference>
<feature type="domain" description="M23ase beta-sheet core" evidence="2">
    <location>
        <begin position="116"/>
        <end position="210"/>
    </location>
</feature>
<keyword evidence="4" id="KW-1185">Reference proteome</keyword>
<evidence type="ECO:0000313" key="4">
    <source>
        <dbReference type="Proteomes" id="UP000242850"/>
    </source>
</evidence>
<protein>
    <submittedName>
        <fullName evidence="3">Peptidase family M23</fullName>
    </submittedName>
</protein>
<dbReference type="Pfam" id="PF01551">
    <property type="entry name" value="Peptidase_M23"/>
    <property type="match status" value="1"/>
</dbReference>
<dbReference type="GO" id="GO:0004222">
    <property type="term" value="F:metalloendopeptidase activity"/>
    <property type="evidence" value="ECO:0007669"/>
    <property type="project" value="TreeGrafter"/>
</dbReference>
<accession>A0A1H5VQL7</accession>
<keyword evidence="1" id="KW-1133">Transmembrane helix</keyword>
<name>A0A1H5VQL7_9CLOT</name>
<dbReference type="InterPro" id="IPR016047">
    <property type="entry name" value="M23ase_b-sheet_dom"/>
</dbReference>
<dbReference type="PANTHER" id="PTHR21666:SF270">
    <property type="entry name" value="MUREIN HYDROLASE ACTIVATOR ENVC"/>
    <property type="match status" value="1"/>
</dbReference>